<dbReference type="Proteomes" id="UP000516438">
    <property type="component" value="Chromosome"/>
</dbReference>
<organism evidence="2 3">
    <name type="scientific">Chryseobacterium manosquense</name>
    <dbReference type="NCBI Taxonomy" id="2754694"/>
    <lineage>
        <taxon>Bacteria</taxon>
        <taxon>Pseudomonadati</taxon>
        <taxon>Bacteroidota</taxon>
        <taxon>Flavobacteriia</taxon>
        <taxon>Flavobacteriales</taxon>
        <taxon>Weeksellaceae</taxon>
        <taxon>Chryseobacterium group</taxon>
        <taxon>Chryseobacterium</taxon>
    </lineage>
</organism>
<sequence>MITELQSADIKEYLLSKKLPLDLYLEVSDHFTEQIQAKIDFENKNFEEAFTEVQQLWSKDLAIKKSLKYWWKPKTVLEFKTIAETEKKFILKSLLFFAIPFSISIFLMLFNAPYAYYFCLVMHIVLLVIGLYFNIFEYKLMKNTQPKKRKKLSYAEANSYSLTISTLYIILFVLMSYDMKFSKAIQALQEFQNLEITFSGFLKIFIFFIFDWGIIYGLLFFLEYRKSVRNLQKRLHIDL</sequence>
<feature type="transmembrane region" description="Helical" evidence="1">
    <location>
        <begin position="197"/>
        <end position="222"/>
    </location>
</feature>
<dbReference type="AlphaFoldDB" id="A0A7H1DX19"/>
<feature type="transmembrane region" description="Helical" evidence="1">
    <location>
        <begin position="89"/>
        <end position="109"/>
    </location>
</feature>
<evidence type="ECO:0000313" key="3">
    <source>
        <dbReference type="Proteomes" id="UP000516438"/>
    </source>
</evidence>
<proteinExistence type="predicted"/>
<feature type="transmembrane region" description="Helical" evidence="1">
    <location>
        <begin position="157"/>
        <end position="177"/>
    </location>
</feature>
<dbReference type="RefSeq" id="WP_188321313.1">
    <property type="nucleotide sequence ID" value="NZ_CP060203.1"/>
</dbReference>
<keyword evidence="1" id="KW-0812">Transmembrane</keyword>
<name>A0A7H1DX19_9FLAO</name>
<keyword evidence="1" id="KW-0472">Membrane</keyword>
<keyword evidence="1" id="KW-1133">Transmembrane helix</keyword>
<reference evidence="2 3" key="1">
    <citation type="submission" date="2020-07" db="EMBL/GenBank/DDBJ databases">
        <title>Complete genome and description of Chryseobacterium manosquense strain Marseille-Q2069 sp. nov.</title>
        <authorList>
            <person name="Boxberger M."/>
        </authorList>
    </citation>
    <scope>NUCLEOTIDE SEQUENCE [LARGE SCALE GENOMIC DNA]</scope>
    <source>
        <strain evidence="2 3">Marseille-Q2069</strain>
    </source>
</reference>
<gene>
    <name evidence="2" type="ORF">H0S70_00610</name>
</gene>
<keyword evidence="3" id="KW-1185">Reference proteome</keyword>
<accession>A0A7H1DX19</accession>
<evidence type="ECO:0000256" key="1">
    <source>
        <dbReference type="SAM" id="Phobius"/>
    </source>
</evidence>
<evidence type="ECO:0000313" key="2">
    <source>
        <dbReference type="EMBL" id="QNS41527.1"/>
    </source>
</evidence>
<protein>
    <submittedName>
        <fullName evidence="2">Uncharacterized protein</fullName>
    </submittedName>
</protein>
<feature type="transmembrane region" description="Helical" evidence="1">
    <location>
        <begin position="115"/>
        <end position="136"/>
    </location>
</feature>
<dbReference type="KEGG" id="cmaq:H0S70_00610"/>
<dbReference type="EMBL" id="CP060203">
    <property type="protein sequence ID" value="QNS41527.1"/>
    <property type="molecule type" value="Genomic_DNA"/>
</dbReference>